<evidence type="ECO:0000313" key="4">
    <source>
        <dbReference type="Proteomes" id="UP001058974"/>
    </source>
</evidence>
<dbReference type="GO" id="GO:0003700">
    <property type="term" value="F:DNA-binding transcription factor activity"/>
    <property type="evidence" value="ECO:0007669"/>
    <property type="project" value="InterPro"/>
</dbReference>
<feature type="domain" description="K-box" evidence="2">
    <location>
        <begin position="1"/>
        <end position="93"/>
    </location>
</feature>
<dbReference type="AlphaFoldDB" id="A0A9D5AFS0"/>
<dbReference type="InterPro" id="IPR002487">
    <property type="entry name" value="TF_Kbox"/>
</dbReference>
<accession>A0A9D5AFS0</accession>
<dbReference type="Gramene" id="Psat05G0307700-T1">
    <property type="protein sequence ID" value="KAI5406598.1"/>
    <property type="gene ID" value="KIW84_053077"/>
</dbReference>
<feature type="coiled-coil region" evidence="1">
    <location>
        <begin position="39"/>
        <end position="67"/>
    </location>
</feature>
<dbReference type="GO" id="GO:0005634">
    <property type="term" value="C:nucleus"/>
    <property type="evidence" value="ECO:0007669"/>
    <property type="project" value="InterPro"/>
</dbReference>
<protein>
    <recommendedName>
        <fullName evidence="2">K-box domain-containing protein</fullName>
    </recommendedName>
</protein>
<gene>
    <name evidence="3" type="ORF">KIW84_053077</name>
</gene>
<keyword evidence="1" id="KW-0175">Coiled coil</keyword>
<evidence type="ECO:0000259" key="2">
    <source>
        <dbReference type="PROSITE" id="PS51297"/>
    </source>
</evidence>
<comment type="caution">
    <text evidence="3">The sequence shown here is derived from an EMBL/GenBank/DDBJ whole genome shotgun (WGS) entry which is preliminary data.</text>
</comment>
<organism evidence="3 4">
    <name type="scientific">Pisum sativum</name>
    <name type="common">Garden pea</name>
    <name type="synonym">Lathyrus oleraceus</name>
    <dbReference type="NCBI Taxonomy" id="3888"/>
    <lineage>
        <taxon>Eukaryota</taxon>
        <taxon>Viridiplantae</taxon>
        <taxon>Streptophyta</taxon>
        <taxon>Embryophyta</taxon>
        <taxon>Tracheophyta</taxon>
        <taxon>Spermatophyta</taxon>
        <taxon>Magnoliopsida</taxon>
        <taxon>eudicotyledons</taxon>
        <taxon>Gunneridae</taxon>
        <taxon>Pentapetalae</taxon>
        <taxon>rosids</taxon>
        <taxon>fabids</taxon>
        <taxon>Fabales</taxon>
        <taxon>Fabaceae</taxon>
        <taxon>Papilionoideae</taxon>
        <taxon>50 kb inversion clade</taxon>
        <taxon>NPAAA clade</taxon>
        <taxon>Hologalegina</taxon>
        <taxon>IRL clade</taxon>
        <taxon>Fabeae</taxon>
        <taxon>Lathyrus</taxon>
    </lineage>
</organism>
<evidence type="ECO:0000256" key="1">
    <source>
        <dbReference type="SAM" id="Coils"/>
    </source>
</evidence>
<name>A0A9D5AFS0_PEA</name>
<keyword evidence="4" id="KW-1185">Reference proteome</keyword>
<proteinExistence type="predicted"/>
<dbReference type="EMBL" id="JAMSHJ010000005">
    <property type="protein sequence ID" value="KAI5406598.1"/>
    <property type="molecule type" value="Genomic_DNA"/>
</dbReference>
<sequence>MFHDMAMLRQESLGIEFGIQRYLGGDMNCLEYDDLTKPVEELEISLAKIRNRQNELVQQQMENLRRKDHRAMMEENKRVQEHVMDKFLVFEDQPGPGSSFLQLAAPVLSPYLQLGQPNIQDYLKARDPDQP</sequence>
<evidence type="ECO:0000313" key="3">
    <source>
        <dbReference type="EMBL" id="KAI5406598.1"/>
    </source>
</evidence>
<dbReference type="Pfam" id="PF01486">
    <property type="entry name" value="K-box"/>
    <property type="match status" value="1"/>
</dbReference>
<dbReference type="Proteomes" id="UP001058974">
    <property type="component" value="Chromosome 5"/>
</dbReference>
<reference evidence="3 4" key="1">
    <citation type="journal article" date="2022" name="Nat. Genet.">
        <title>Improved pea reference genome and pan-genome highlight genomic features and evolutionary characteristics.</title>
        <authorList>
            <person name="Yang T."/>
            <person name="Liu R."/>
            <person name="Luo Y."/>
            <person name="Hu S."/>
            <person name="Wang D."/>
            <person name="Wang C."/>
            <person name="Pandey M.K."/>
            <person name="Ge S."/>
            <person name="Xu Q."/>
            <person name="Li N."/>
            <person name="Li G."/>
            <person name="Huang Y."/>
            <person name="Saxena R.K."/>
            <person name="Ji Y."/>
            <person name="Li M."/>
            <person name="Yan X."/>
            <person name="He Y."/>
            <person name="Liu Y."/>
            <person name="Wang X."/>
            <person name="Xiang C."/>
            <person name="Varshney R.K."/>
            <person name="Ding H."/>
            <person name="Gao S."/>
            <person name="Zong X."/>
        </authorList>
    </citation>
    <scope>NUCLEOTIDE SEQUENCE [LARGE SCALE GENOMIC DNA]</scope>
    <source>
        <strain evidence="3 4">cv. Zhongwan 6</strain>
    </source>
</reference>
<dbReference type="PROSITE" id="PS51297">
    <property type="entry name" value="K_BOX"/>
    <property type="match status" value="1"/>
</dbReference>